<dbReference type="OrthoDB" id="409644at2759"/>
<name>A0A1Y2CX50_9FUNG</name>
<gene>
    <name evidence="1" type="ORF">BCR33DRAFT_458216</name>
</gene>
<dbReference type="AlphaFoldDB" id="A0A1Y2CX50"/>
<dbReference type="Gene3D" id="1.25.10.10">
    <property type="entry name" value="Leucine-rich Repeat Variant"/>
    <property type="match status" value="1"/>
</dbReference>
<dbReference type="InterPro" id="IPR011989">
    <property type="entry name" value="ARM-like"/>
</dbReference>
<evidence type="ECO:0000313" key="1">
    <source>
        <dbReference type="EMBL" id="ORY51547.1"/>
    </source>
</evidence>
<dbReference type="SUPFAM" id="SSF48371">
    <property type="entry name" value="ARM repeat"/>
    <property type="match status" value="1"/>
</dbReference>
<reference evidence="1 2" key="1">
    <citation type="submission" date="2016-07" db="EMBL/GenBank/DDBJ databases">
        <title>Pervasive Adenine N6-methylation of Active Genes in Fungi.</title>
        <authorList>
            <consortium name="DOE Joint Genome Institute"/>
            <person name="Mondo S.J."/>
            <person name="Dannebaum R.O."/>
            <person name="Kuo R.C."/>
            <person name="Labutti K."/>
            <person name="Haridas S."/>
            <person name="Kuo A."/>
            <person name="Salamov A."/>
            <person name="Ahrendt S.R."/>
            <person name="Lipzen A."/>
            <person name="Sullivan W."/>
            <person name="Andreopoulos W.B."/>
            <person name="Clum A."/>
            <person name="Lindquist E."/>
            <person name="Daum C."/>
            <person name="Ramamoorthy G.K."/>
            <person name="Gryganskyi A."/>
            <person name="Culley D."/>
            <person name="Magnuson J.K."/>
            <person name="James T.Y."/>
            <person name="O'Malley M.A."/>
            <person name="Stajich J.E."/>
            <person name="Spatafora J.W."/>
            <person name="Visel A."/>
            <person name="Grigoriev I.V."/>
        </authorList>
    </citation>
    <scope>NUCLEOTIDE SEQUENCE [LARGE SCALE GENOMIC DNA]</scope>
    <source>
        <strain evidence="1 2">JEL800</strain>
    </source>
</reference>
<evidence type="ECO:0008006" key="3">
    <source>
        <dbReference type="Google" id="ProtNLM"/>
    </source>
</evidence>
<accession>A0A1Y2CX50</accession>
<evidence type="ECO:0000313" key="2">
    <source>
        <dbReference type="Proteomes" id="UP000193642"/>
    </source>
</evidence>
<sequence length="71" mass="7854">MLSDRKSAVRAAAAGALMSITIDCEAKKFVVRENAINVLMNLLEDANESVVLNVIKVWCSSFILTITHFDR</sequence>
<dbReference type="InterPro" id="IPR016024">
    <property type="entry name" value="ARM-type_fold"/>
</dbReference>
<comment type="caution">
    <text evidence="1">The sequence shown here is derived from an EMBL/GenBank/DDBJ whole genome shotgun (WGS) entry which is preliminary data.</text>
</comment>
<organism evidence="1 2">
    <name type="scientific">Rhizoclosmatium globosum</name>
    <dbReference type="NCBI Taxonomy" id="329046"/>
    <lineage>
        <taxon>Eukaryota</taxon>
        <taxon>Fungi</taxon>
        <taxon>Fungi incertae sedis</taxon>
        <taxon>Chytridiomycota</taxon>
        <taxon>Chytridiomycota incertae sedis</taxon>
        <taxon>Chytridiomycetes</taxon>
        <taxon>Chytridiales</taxon>
        <taxon>Chytriomycetaceae</taxon>
        <taxon>Rhizoclosmatium</taxon>
    </lineage>
</organism>
<dbReference type="EMBL" id="MCGO01000005">
    <property type="protein sequence ID" value="ORY51547.1"/>
    <property type="molecule type" value="Genomic_DNA"/>
</dbReference>
<keyword evidence="2" id="KW-1185">Reference proteome</keyword>
<dbReference type="Proteomes" id="UP000193642">
    <property type="component" value="Unassembled WGS sequence"/>
</dbReference>
<proteinExistence type="predicted"/>
<protein>
    <recommendedName>
        <fullName evidence="3">Condensin complex subunit 1 C-terminal domain-containing protein</fullName>
    </recommendedName>
</protein>
<dbReference type="STRING" id="329046.A0A1Y2CX50"/>